<reference evidence="1 2" key="2">
    <citation type="journal article" date="2022" name="Mol. Ecol. Resour.">
        <title>The genomes of chicory, endive, great burdock and yacon provide insights into Asteraceae paleo-polyploidization history and plant inulin production.</title>
        <authorList>
            <person name="Fan W."/>
            <person name="Wang S."/>
            <person name="Wang H."/>
            <person name="Wang A."/>
            <person name="Jiang F."/>
            <person name="Liu H."/>
            <person name="Zhao H."/>
            <person name="Xu D."/>
            <person name="Zhang Y."/>
        </authorList>
    </citation>
    <scope>NUCLEOTIDE SEQUENCE [LARGE SCALE GENOMIC DNA]</scope>
    <source>
        <strain evidence="2">cv. Niubang</strain>
    </source>
</reference>
<name>A0ACB9AZM6_ARCLA</name>
<evidence type="ECO:0000313" key="1">
    <source>
        <dbReference type="EMBL" id="KAI3715401.1"/>
    </source>
</evidence>
<protein>
    <submittedName>
        <fullName evidence="1">Uncharacterized protein</fullName>
    </submittedName>
</protein>
<sequence>MDFFNLFFAPSGITPIPYTSTLLNQPEHPFAQNITFLTGSTLTTINTSLNEVCNNVDSLSNTINSNTTAVNTAGQALKDLTSTGLSLENDAPSVATVDAAGADVVPSPPHDDDKEWEKTTEDVVEDLPLVEGEKDAENT</sequence>
<gene>
    <name evidence="1" type="ORF">L6452_22383</name>
</gene>
<dbReference type="Proteomes" id="UP001055879">
    <property type="component" value="Linkage Group LG07"/>
</dbReference>
<evidence type="ECO:0000313" key="2">
    <source>
        <dbReference type="Proteomes" id="UP001055879"/>
    </source>
</evidence>
<accession>A0ACB9AZM6</accession>
<dbReference type="EMBL" id="CM042053">
    <property type="protein sequence ID" value="KAI3715401.1"/>
    <property type="molecule type" value="Genomic_DNA"/>
</dbReference>
<proteinExistence type="predicted"/>
<organism evidence="1 2">
    <name type="scientific">Arctium lappa</name>
    <name type="common">Greater burdock</name>
    <name type="synonym">Lappa major</name>
    <dbReference type="NCBI Taxonomy" id="4217"/>
    <lineage>
        <taxon>Eukaryota</taxon>
        <taxon>Viridiplantae</taxon>
        <taxon>Streptophyta</taxon>
        <taxon>Embryophyta</taxon>
        <taxon>Tracheophyta</taxon>
        <taxon>Spermatophyta</taxon>
        <taxon>Magnoliopsida</taxon>
        <taxon>eudicotyledons</taxon>
        <taxon>Gunneridae</taxon>
        <taxon>Pentapetalae</taxon>
        <taxon>asterids</taxon>
        <taxon>campanulids</taxon>
        <taxon>Asterales</taxon>
        <taxon>Asteraceae</taxon>
        <taxon>Carduoideae</taxon>
        <taxon>Cardueae</taxon>
        <taxon>Arctiinae</taxon>
        <taxon>Arctium</taxon>
    </lineage>
</organism>
<comment type="caution">
    <text evidence="1">The sequence shown here is derived from an EMBL/GenBank/DDBJ whole genome shotgun (WGS) entry which is preliminary data.</text>
</comment>
<keyword evidence="2" id="KW-1185">Reference proteome</keyword>
<reference evidence="2" key="1">
    <citation type="journal article" date="2022" name="Mol. Ecol. Resour.">
        <title>The genomes of chicory, endive, great burdock and yacon provide insights into Asteraceae palaeo-polyploidization history and plant inulin production.</title>
        <authorList>
            <person name="Fan W."/>
            <person name="Wang S."/>
            <person name="Wang H."/>
            <person name="Wang A."/>
            <person name="Jiang F."/>
            <person name="Liu H."/>
            <person name="Zhao H."/>
            <person name="Xu D."/>
            <person name="Zhang Y."/>
        </authorList>
    </citation>
    <scope>NUCLEOTIDE SEQUENCE [LARGE SCALE GENOMIC DNA]</scope>
    <source>
        <strain evidence="2">cv. Niubang</strain>
    </source>
</reference>